<dbReference type="GO" id="GO:0009073">
    <property type="term" value="P:aromatic amino acid family biosynthetic process"/>
    <property type="evidence" value="ECO:0007669"/>
    <property type="project" value="UniProtKB-KW"/>
</dbReference>
<dbReference type="EMBL" id="CACRUE010000012">
    <property type="protein sequence ID" value="VYT76220.1"/>
    <property type="molecule type" value="Genomic_DNA"/>
</dbReference>
<comment type="pathway">
    <text evidence="7">Metabolic intermediate biosynthesis; chorismate biosynthesis; chorismate from D-erythrose 4-phosphate and phosphoenolpyruvate: step 5/7.</text>
</comment>
<keyword evidence="1 7" id="KW-0028">Amino-acid biosynthesis</keyword>
<keyword evidence="6 7" id="KW-0057">Aromatic amino acid biosynthesis</keyword>
<dbReference type="PANTHER" id="PTHR21087">
    <property type="entry name" value="SHIKIMATE KINASE"/>
    <property type="match status" value="1"/>
</dbReference>
<evidence type="ECO:0000313" key="9">
    <source>
        <dbReference type="EMBL" id="VYT76220.1"/>
    </source>
</evidence>
<dbReference type="CDD" id="cd00464">
    <property type="entry name" value="SK"/>
    <property type="match status" value="1"/>
</dbReference>
<organism evidence="9">
    <name type="scientific">Intestinibacter bartlettii</name>
    <dbReference type="NCBI Taxonomy" id="261299"/>
    <lineage>
        <taxon>Bacteria</taxon>
        <taxon>Bacillati</taxon>
        <taxon>Bacillota</taxon>
        <taxon>Clostridia</taxon>
        <taxon>Peptostreptococcales</taxon>
        <taxon>Peptostreptococcaceae</taxon>
        <taxon>Intestinibacter</taxon>
    </lineage>
</organism>
<dbReference type="InterPro" id="IPR002701">
    <property type="entry name" value="CM_II_prokaryot"/>
</dbReference>
<dbReference type="InterPro" id="IPR036263">
    <property type="entry name" value="Chorismate_II_sf"/>
</dbReference>
<dbReference type="Gene3D" id="3.40.50.300">
    <property type="entry name" value="P-loop containing nucleotide triphosphate hydrolases"/>
    <property type="match status" value="1"/>
</dbReference>
<evidence type="ECO:0000256" key="2">
    <source>
        <dbReference type="ARBA" id="ARBA00022679"/>
    </source>
</evidence>
<dbReference type="InterPro" id="IPR000623">
    <property type="entry name" value="Shikimate_kinase/TSH1"/>
</dbReference>
<feature type="binding site" evidence="7">
    <location>
        <position position="146"/>
    </location>
    <ligand>
        <name>substrate</name>
    </ligand>
</feature>
<comment type="subcellular location">
    <subcellularLocation>
        <location evidence="7">Cytoplasm</location>
    </subcellularLocation>
</comment>
<keyword evidence="7" id="KW-0479">Metal-binding</keyword>
<dbReference type="EC" id="2.7.1.71" evidence="7"/>
<dbReference type="GO" id="GO:0000287">
    <property type="term" value="F:magnesium ion binding"/>
    <property type="evidence" value="ECO:0007669"/>
    <property type="project" value="UniProtKB-UniRule"/>
</dbReference>
<evidence type="ECO:0000256" key="5">
    <source>
        <dbReference type="ARBA" id="ARBA00022840"/>
    </source>
</evidence>
<sequence>MDNIEKVRAKISMYDDEIIKILSKRMDCIDEIMQYKKEKGLPILQPEYEGKKEVALCKKLKDNKYEDEIMNVFRYVVKNAKKYQAKNLFPYNIMLIGFMGCGKSTIAKYLSHILEMEDLETDDFIVKREDMTINEIFQRKGEEYFRKCESNALKELETRQGIIISCGGGMPMRDENIELMKKNGKIVLLTASPETVYDRVKYSNQRPLLNGNMNVEYISDLMEKRRSRYESVADIVVNTDQKPIHAIAEEVVSKLANLD</sequence>
<feature type="binding site" evidence="7">
    <location>
        <position position="206"/>
    </location>
    <ligand>
        <name>ATP</name>
        <dbReference type="ChEBI" id="CHEBI:30616"/>
    </ligand>
</feature>
<evidence type="ECO:0000256" key="1">
    <source>
        <dbReference type="ARBA" id="ARBA00022605"/>
    </source>
</evidence>
<keyword evidence="3 7" id="KW-0547">Nucleotide-binding</keyword>
<dbReference type="Gene3D" id="1.20.59.10">
    <property type="entry name" value="Chorismate mutase"/>
    <property type="match status" value="1"/>
</dbReference>
<comment type="subunit">
    <text evidence="7">Monomer.</text>
</comment>
<feature type="domain" description="Chorismate mutase" evidence="8">
    <location>
        <begin position="1"/>
        <end position="88"/>
    </location>
</feature>
<dbReference type="GO" id="GO:0004106">
    <property type="term" value="F:chorismate mutase activity"/>
    <property type="evidence" value="ECO:0007669"/>
    <property type="project" value="InterPro"/>
</dbReference>
<comment type="similarity">
    <text evidence="7">Belongs to the shikimate kinase family.</text>
</comment>
<dbReference type="AlphaFoldDB" id="A0A6N2ZEI8"/>
<feature type="binding site" evidence="7">
    <location>
        <position position="168"/>
    </location>
    <ligand>
        <name>substrate</name>
    </ligand>
</feature>
<evidence type="ECO:0000256" key="6">
    <source>
        <dbReference type="ARBA" id="ARBA00023141"/>
    </source>
</evidence>
<dbReference type="GO" id="GO:0009423">
    <property type="term" value="P:chorismate biosynthetic process"/>
    <property type="evidence" value="ECO:0007669"/>
    <property type="project" value="UniProtKB-UniRule"/>
</dbReference>
<dbReference type="SUPFAM" id="SSF52540">
    <property type="entry name" value="P-loop containing nucleoside triphosphate hydrolases"/>
    <property type="match status" value="1"/>
</dbReference>
<dbReference type="SMART" id="SM00830">
    <property type="entry name" value="CM_2"/>
    <property type="match status" value="1"/>
</dbReference>
<keyword evidence="2 7" id="KW-0808">Transferase</keyword>
<reference evidence="9" key="1">
    <citation type="submission" date="2019-11" db="EMBL/GenBank/DDBJ databases">
        <authorList>
            <person name="Feng L."/>
        </authorList>
    </citation>
    <scope>NUCLEOTIDE SEQUENCE</scope>
    <source>
        <strain evidence="9">IbartlettiiLFYP30</strain>
    </source>
</reference>
<evidence type="ECO:0000256" key="7">
    <source>
        <dbReference type="HAMAP-Rule" id="MF_00109"/>
    </source>
</evidence>
<dbReference type="GO" id="GO:0005524">
    <property type="term" value="F:ATP binding"/>
    <property type="evidence" value="ECO:0007669"/>
    <property type="project" value="UniProtKB-UniRule"/>
</dbReference>
<evidence type="ECO:0000256" key="3">
    <source>
        <dbReference type="ARBA" id="ARBA00022741"/>
    </source>
</evidence>
<dbReference type="RefSeq" id="WP_024037618.1">
    <property type="nucleotide sequence ID" value="NZ_CACRUE010000012.1"/>
</dbReference>
<proteinExistence type="inferred from homology"/>
<feature type="binding site" evidence="7">
    <location>
        <position position="104"/>
    </location>
    <ligand>
        <name>Mg(2+)</name>
        <dbReference type="ChEBI" id="CHEBI:18420"/>
    </ligand>
</feature>
<keyword evidence="7" id="KW-0460">Magnesium</keyword>
<dbReference type="UniPathway" id="UPA00053">
    <property type="reaction ID" value="UER00088"/>
</dbReference>
<dbReference type="InterPro" id="IPR027417">
    <property type="entry name" value="P-loop_NTPase"/>
</dbReference>
<name>A0A6N2ZEI8_9FIRM</name>
<feature type="binding site" evidence="7">
    <location>
        <position position="225"/>
    </location>
    <ligand>
        <name>substrate</name>
    </ligand>
</feature>
<evidence type="ECO:0000259" key="8">
    <source>
        <dbReference type="PROSITE" id="PS51168"/>
    </source>
</evidence>
<evidence type="ECO:0000256" key="4">
    <source>
        <dbReference type="ARBA" id="ARBA00022777"/>
    </source>
</evidence>
<dbReference type="GO" id="GO:0004765">
    <property type="term" value="F:shikimate kinase activity"/>
    <property type="evidence" value="ECO:0007669"/>
    <property type="project" value="UniProtKB-UniRule"/>
</dbReference>
<comment type="function">
    <text evidence="7">Catalyzes the specific phosphorylation of the 3-hydroxyl group of shikimic acid using ATP as a cosubstrate.</text>
</comment>
<keyword evidence="5 7" id="KW-0067">ATP-binding</keyword>
<comment type="caution">
    <text evidence="7">Lacks conserved residue(s) required for the propagation of feature annotation.</text>
</comment>
<dbReference type="Pfam" id="PF01202">
    <property type="entry name" value="SKI"/>
    <property type="match status" value="1"/>
</dbReference>
<dbReference type="GO" id="GO:0005829">
    <property type="term" value="C:cytosol"/>
    <property type="evidence" value="ECO:0007669"/>
    <property type="project" value="TreeGrafter"/>
</dbReference>
<feature type="binding site" evidence="7">
    <location>
        <position position="122"/>
    </location>
    <ligand>
        <name>substrate</name>
    </ligand>
</feature>
<protein>
    <recommendedName>
        <fullName evidence="7">Shikimate kinase</fullName>
        <shortName evidence="7">SK</shortName>
        <ecNumber evidence="7">2.7.1.71</ecNumber>
    </recommendedName>
</protein>
<feature type="binding site" evidence="7">
    <location>
        <begin position="100"/>
        <end position="105"/>
    </location>
    <ligand>
        <name>ATP</name>
        <dbReference type="ChEBI" id="CHEBI:30616"/>
    </ligand>
</feature>
<dbReference type="HAMAP" id="MF_00109">
    <property type="entry name" value="Shikimate_kinase"/>
    <property type="match status" value="1"/>
</dbReference>
<comment type="catalytic activity">
    <reaction evidence="7">
        <text>shikimate + ATP = 3-phosphoshikimate + ADP + H(+)</text>
        <dbReference type="Rhea" id="RHEA:13121"/>
        <dbReference type="ChEBI" id="CHEBI:15378"/>
        <dbReference type="ChEBI" id="CHEBI:30616"/>
        <dbReference type="ChEBI" id="CHEBI:36208"/>
        <dbReference type="ChEBI" id="CHEBI:145989"/>
        <dbReference type="ChEBI" id="CHEBI:456216"/>
        <dbReference type="EC" id="2.7.1.71"/>
    </reaction>
</comment>
<dbReference type="PRINTS" id="PR01100">
    <property type="entry name" value="SHIKIMTKNASE"/>
</dbReference>
<keyword evidence="4 7" id="KW-0418">Kinase</keyword>
<dbReference type="InterPro" id="IPR031322">
    <property type="entry name" value="Shikimate/glucono_kinase"/>
</dbReference>
<comment type="cofactor">
    <cofactor evidence="7">
        <name>Mg(2+)</name>
        <dbReference type="ChEBI" id="CHEBI:18420"/>
    </cofactor>
    <text evidence="7">Binds 1 Mg(2+) ion per subunit.</text>
</comment>
<dbReference type="PROSITE" id="PS51168">
    <property type="entry name" value="CHORISMATE_MUT_2"/>
    <property type="match status" value="1"/>
</dbReference>
<accession>A0A6N2ZEI8</accession>
<dbReference type="Pfam" id="PF01817">
    <property type="entry name" value="CM_2"/>
    <property type="match status" value="1"/>
</dbReference>
<dbReference type="SUPFAM" id="SSF48600">
    <property type="entry name" value="Chorismate mutase II"/>
    <property type="match status" value="1"/>
</dbReference>
<keyword evidence="7" id="KW-0963">Cytoplasm</keyword>
<dbReference type="GO" id="GO:0008652">
    <property type="term" value="P:amino acid biosynthetic process"/>
    <property type="evidence" value="ECO:0007669"/>
    <property type="project" value="UniProtKB-KW"/>
</dbReference>
<dbReference type="InterPro" id="IPR036979">
    <property type="entry name" value="CM_dom_sf"/>
</dbReference>
<dbReference type="PANTHER" id="PTHR21087:SF16">
    <property type="entry name" value="SHIKIMATE KINASE 1, CHLOROPLASTIC"/>
    <property type="match status" value="1"/>
</dbReference>
<gene>
    <name evidence="7 9" type="primary">aroK</name>
    <name evidence="9" type="ORF">IBLFYP30_00020</name>
</gene>